<proteinExistence type="predicted"/>
<reference evidence="1 2" key="1">
    <citation type="journal article" date="2013" name="Curr. Biol.">
        <title>The Genome of the Foraminiferan Reticulomyxa filosa.</title>
        <authorList>
            <person name="Glockner G."/>
            <person name="Hulsmann N."/>
            <person name="Schleicher M."/>
            <person name="Noegel A.A."/>
            <person name="Eichinger L."/>
            <person name="Gallinger C."/>
            <person name="Pawlowski J."/>
            <person name="Sierra R."/>
            <person name="Euteneuer U."/>
            <person name="Pillet L."/>
            <person name="Moustafa A."/>
            <person name="Platzer M."/>
            <person name="Groth M."/>
            <person name="Szafranski K."/>
            <person name="Schliwa M."/>
        </authorList>
    </citation>
    <scope>NUCLEOTIDE SEQUENCE [LARGE SCALE GENOMIC DNA]</scope>
</reference>
<accession>X6LYI0</accession>
<gene>
    <name evidence="1" type="ORF">RFI_31016</name>
</gene>
<sequence>MAWKPFKKEIFKRVNAHYSELGNCVVPFVEKQRGPKIEPFKMNKSTSASVLIITGAPNNKGRLVLENVNILKDTVREIKERVWREGLSNGKMPANQFLFHVLNTMLIYNGNPLENQQVKKRERGEKNNNKKREPVVVICHSSGATPANTLHTQ</sequence>
<dbReference type="AlphaFoldDB" id="X6LYI0"/>
<evidence type="ECO:0000313" key="2">
    <source>
        <dbReference type="Proteomes" id="UP000023152"/>
    </source>
</evidence>
<protein>
    <submittedName>
        <fullName evidence="1">Uncharacterized protein</fullName>
    </submittedName>
</protein>
<organism evidence="1 2">
    <name type="scientific">Reticulomyxa filosa</name>
    <dbReference type="NCBI Taxonomy" id="46433"/>
    <lineage>
        <taxon>Eukaryota</taxon>
        <taxon>Sar</taxon>
        <taxon>Rhizaria</taxon>
        <taxon>Retaria</taxon>
        <taxon>Foraminifera</taxon>
        <taxon>Monothalamids</taxon>
        <taxon>Reticulomyxidae</taxon>
        <taxon>Reticulomyxa</taxon>
    </lineage>
</organism>
<dbReference type="Proteomes" id="UP000023152">
    <property type="component" value="Unassembled WGS sequence"/>
</dbReference>
<comment type="caution">
    <text evidence="1">The sequence shown here is derived from an EMBL/GenBank/DDBJ whole genome shotgun (WGS) entry which is preliminary data.</text>
</comment>
<keyword evidence="2" id="KW-1185">Reference proteome</keyword>
<name>X6LYI0_RETFI</name>
<evidence type="ECO:0000313" key="1">
    <source>
        <dbReference type="EMBL" id="ETO06381.1"/>
    </source>
</evidence>
<dbReference type="EMBL" id="ASPP01027190">
    <property type="protein sequence ID" value="ETO06381.1"/>
    <property type="molecule type" value="Genomic_DNA"/>
</dbReference>